<dbReference type="EMBL" id="BGPR01006821">
    <property type="protein sequence ID" value="GBN22108.1"/>
    <property type="molecule type" value="Genomic_DNA"/>
</dbReference>
<organism evidence="1 2">
    <name type="scientific">Araneus ventricosus</name>
    <name type="common">Orbweaver spider</name>
    <name type="synonym">Epeira ventricosa</name>
    <dbReference type="NCBI Taxonomy" id="182803"/>
    <lineage>
        <taxon>Eukaryota</taxon>
        <taxon>Metazoa</taxon>
        <taxon>Ecdysozoa</taxon>
        <taxon>Arthropoda</taxon>
        <taxon>Chelicerata</taxon>
        <taxon>Arachnida</taxon>
        <taxon>Araneae</taxon>
        <taxon>Araneomorphae</taxon>
        <taxon>Entelegynae</taxon>
        <taxon>Araneoidea</taxon>
        <taxon>Araneidae</taxon>
        <taxon>Araneus</taxon>
    </lineage>
</organism>
<dbReference type="AlphaFoldDB" id="A0A4Y2M4V6"/>
<dbReference type="Proteomes" id="UP000499080">
    <property type="component" value="Unassembled WGS sequence"/>
</dbReference>
<evidence type="ECO:0000313" key="1">
    <source>
        <dbReference type="EMBL" id="GBN22108.1"/>
    </source>
</evidence>
<name>A0A4Y2M4V6_ARAVE</name>
<comment type="caution">
    <text evidence="1">The sequence shown here is derived from an EMBL/GenBank/DDBJ whole genome shotgun (WGS) entry which is preliminary data.</text>
</comment>
<gene>
    <name evidence="1" type="ORF">AVEN_177716_1</name>
</gene>
<sequence>MYGAEILSLAAPKNNKKIQKKILKIITNAPWYIRYNVVHSVLNIETVQDFITHFSRKFFNGIIDNPNDLIAPQTSFTNNRGKHSYPYSTTNKWTIPLKPP</sequence>
<protein>
    <submittedName>
        <fullName evidence="1">Uncharacterized protein</fullName>
    </submittedName>
</protein>
<proteinExistence type="predicted"/>
<accession>A0A4Y2M4V6</accession>
<reference evidence="1 2" key="1">
    <citation type="journal article" date="2019" name="Sci. Rep.">
        <title>Orb-weaving spider Araneus ventricosus genome elucidates the spidroin gene catalogue.</title>
        <authorList>
            <person name="Kono N."/>
            <person name="Nakamura H."/>
            <person name="Ohtoshi R."/>
            <person name="Moran D.A.P."/>
            <person name="Shinohara A."/>
            <person name="Yoshida Y."/>
            <person name="Fujiwara M."/>
            <person name="Mori M."/>
            <person name="Tomita M."/>
            <person name="Arakawa K."/>
        </authorList>
    </citation>
    <scope>NUCLEOTIDE SEQUENCE [LARGE SCALE GENOMIC DNA]</scope>
</reference>
<evidence type="ECO:0000313" key="2">
    <source>
        <dbReference type="Proteomes" id="UP000499080"/>
    </source>
</evidence>
<keyword evidence="2" id="KW-1185">Reference proteome</keyword>